<dbReference type="InterPro" id="IPR023198">
    <property type="entry name" value="PGP-like_dom2"/>
</dbReference>
<proteinExistence type="predicted"/>
<dbReference type="InterPro" id="IPR041492">
    <property type="entry name" value="HAD_2"/>
</dbReference>
<dbReference type="AlphaFoldDB" id="A0A955L3J9"/>
<name>A0A955L3J9_9BACT</name>
<gene>
    <name evidence="2" type="ORF">KC660_02230</name>
</gene>
<feature type="domain" description="HTH cro/C1-type" evidence="1">
    <location>
        <begin position="9"/>
        <end position="63"/>
    </location>
</feature>
<evidence type="ECO:0000259" key="1">
    <source>
        <dbReference type="PROSITE" id="PS50943"/>
    </source>
</evidence>
<dbReference type="Pfam" id="PF01381">
    <property type="entry name" value="HTH_3"/>
    <property type="match status" value="1"/>
</dbReference>
<protein>
    <submittedName>
        <fullName evidence="2">HAD hydrolase-like protein</fullName>
    </submittedName>
</protein>
<accession>A0A955L3J9</accession>
<dbReference type="GO" id="GO:0006281">
    <property type="term" value="P:DNA repair"/>
    <property type="evidence" value="ECO:0007669"/>
    <property type="project" value="TreeGrafter"/>
</dbReference>
<dbReference type="InterPro" id="IPR023214">
    <property type="entry name" value="HAD_sf"/>
</dbReference>
<comment type="caution">
    <text evidence="2">The sequence shown here is derived from an EMBL/GenBank/DDBJ whole genome shotgun (WGS) entry which is preliminary data.</text>
</comment>
<organism evidence="2 3">
    <name type="scientific">Candidatus Dojkabacteria bacterium</name>
    <dbReference type="NCBI Taxonomy" id="2099670"/>
    <lineage>
        <taxon>Bacteria</taxon>
        <taxon>Candidatus Dojkabacteria</taxon>
    </lineage>
</organism>
<dbReference type="SUPFAM" id="SSF56784">
    <property type="entry name" value="HAD-like"/>
    <property type="match status" value="1"/>
</dbReference>
<dbReference type="Gene3D" id="1.10.260.40">
    <property type="entry name" value="lambda repressor-like DNA-binding domains"/>
    <property type="match status" value="1"/>
</dbReference>
<reference evidence="2" key="1">
    <citation type="submission" date="2020-04" db="EMBL/GenBank/DDBJ databases">
        <authorList>
            <person name="Zhang T."/>
        </authorList>
    </citation>
    <scope>NUCLEOTIDE SEQUENCE</scope>
    <source>
        <strain evidence="2">HKST-UBA10</strain>
    </source>
</reference>
<evidence type="ECO:0000313" key="3">
    <source>
        <dbReference type="Proteomes" id="UP000782843"/>
    </source>
</evidence>
<dbReference type="Gene3D" id="3.40.50.1000">
    <property type="entry name" value="HAD superfamily/HAD-like"/>
    <property type="match status" value="1"/>
</dbReference>
<dbReference type="InterPro" id="IPR010982">
    <property type="entry name" value="Lambda_DNA-bd_dom_sf"/>
</dbReference>
<dbReference type="EMBL" id="JAGQLG010000081">
    <property type="protein sequence ID" value="MCA9382203.1"/>
    <property type="molecule type" value="Genomic_DNA"/>
</dbReference>
<dbReference type="SFLD" id="SFLDS00003">
    <property type="entry name" value="Haloacid_Dehalogenase"/>
    <property type="match status" value="1"/>
</dbReference>
<sequence>MKNSMGLKIRKARLSKKLTQKQLANELGCTEIMVSRYELGVSQVSLPQLKKISKTLDKPITYFLDEDVHKVTGSKVFKNAFVFDLDDTLVDGRQFCGETIARVITSVDPSIDFELVCQLHESMRGLTIADLYKEILKELNVTADIDELLSKDQVIQAENVDKMKIFDGVVEILEFLKSSDKKLFICTNRTKGLMEKVLEENNIVDYFDEVISCVDAGFKKPNPYCLIDLIKRSKIDREEFIYFGDSEVDSQFAKNAEIEHIIFDQYLNNKDVFKKLVNMFLERQINGTLKS</sequence>
<dbReference type="CDD" id="cd00093">
    <property type="entry name" value="HTH_XRE"/>
    <property type="match status" value="1"/>
</dbReference>
<dbReference type="Proteomes" id="UP000782843">
    <property type="component" value="Unassembled WGS sequence"/>
</dbReference>
<evidence type="ECO:0000313" key="2">
    <source>
        <dbReference type="EMBL" id="MCA9382203.1"/>
    </source>
</evidence>
<dbReference type="InterPro" id="IPR036412">
    <property type="entry name" value="HAD-like_sf"/>
</dbReference>
<dbReference type="InterPro" id="IPR001387">
    <property type="entry name" value="Cro/C1-type_HTH"/>
</dbReference>
<dbReference type="SFLD" id="SFLDG01129">
    <property type="entry name" value="C1.5:_HAD__Beta-PGM__Phosphata"/>
    <property type="match status" value="1"/>
</dbReference>
<dbReference type="PROSITE" id="PS50943">
    <property type="entry name" value="HTH_CROC1"/>
    <property type="match status" value="1"/>
</dbReference>
<dbReference type="PANTHER" id="PTHR43434:SF1">
    <property type="entry name" value="PHOSPHOGLYCOLATE PHOSPHATASE"/>
    <property type="match status" value="1"/>
</dbReference>
<keyword evidence="2" id="KW-0378">Hydrolase</keyword>
<dbReference type="SMART" id="SM00530">
    <property type="entry name" value="HTH_XRE"/>
    <property type="match status" value="1"/>
</dbReference>
<dbReference type="PANTHER" id="PTHR43434">
    <property type="entry name" value="PHOSPHOGLYCOLATE PHOSPHATASE"/>
    <property type="match status" value="1"/>
</dbReference>
<dbReference type="Pfam" id="PF13419">
    <property type="entry name" value="HAD_2"/>
    <property type="match status" value="1"/>
</dbReference>
<dbReference type="GO" id="GO:0008967">
    <property type="term" value="F:phosphoglycolate phosphatase activity"/>
    <property type="evidence" value="ECO:0007669"/>
    <property type="project" value="TreeGrafter"/>
</dbReference>
<reference evidence="2" key="2">
    <citation type="journal article" date="2021" name="Microbiome">
        <title>Successional dynamics and alternative stable states in a saline activated sludge microbial community over 9 years.</title>
        <authorList>
            <person name="Wang Y."/>
            <person name="Ye J."/>
            <person name="Ju F."/>
            <person name="Liu L."/>
            <person name="Boyd J.A."/>
            <person name="Deng Y."/>
            <person name="Parks D.H."/>
            <person name="Jiang X."/>
            <person name="Yin X."/>
            <person name="Woodcroft B.J."/>
            <person name="Tyson G.W."/>
            <person name="Hugenholtz P."/>
            <person name="Polz M.F."/>
            <person name="Zhang T."/>
        </authorList>
    </citation>
    <scope>NUCLEOTIDE SEQUENCE</scope>
    <source>
        <strain evidence="2">HKST-UBA10</strain>
    </source>
</reference>
<dbReference type="GO" id="GO:0003677">
    <property type="term" value="F:DNA binding"/>
    <property type="evidence" value="ECO:0007669"/>
    <property type="project" value="InterPro"/>
</dbReference>
<dbReference type="InterPro" id="IPR050155">
    <property type="entry name" value="HAD-like_hydrolase_sf"/>
</dbReference>
<dbReference type="Gene3D" id="1.10.150.240">
    <property type="entry name" value="Putative phosphatase, domain 2"/>
    <property type="match status" value="1"/>
</dbReference>